<gene>
    <name evidence="3" type="ORF">MFFC18_51350</name>
</gene>
<keyword evidence="2" id="KW-0732">Signal</keyword>
<dbReference type="OrthoDB" id="284455at2"/>
<organism evidence="3 4">
    <name type="scientific">Mariniblastus fucicola</name>
    <dbReference type="NCBI Taxonomy" id="980251"/>
    <lineage>
        <taxon>Bacteria</taxon>
        <taxon>Pseudomonadati</taxon>
        <taxon>Planctomycetota</taxon>
        <taxon>Planctomycetia</taxon>
        <taxon>Pirellulales</taxon>
        <taxon>Pirellulaceae</taxon>
        <taxon>Mariniblastus</taxon>
    </lineage>
</organism>
<dbReference type="KEGG" id="mff:MFFC18_51350"/>
<protein>
    <submittedName>
        <fullName evidence="3">Uncharacterized protein</fullName>
    </submittedName>
</protein>
<evidence type="ECO:0000256" key="1">
    <source>
        <dbReference type="SAM" id="MobiDB-lite"/>
    </source>
</evidence>
<dbReference type="EMBL" id="CP042912">
    <property type="protein sequence ID" value="QEG25211.1"/>
    <property type="molecule type" value="Genomic_DNA"/>
</dbReference>
<feature type="signal peptide" evidence="2">
    <location>
        <begin position="1"/>
        <end position="24"/>
    </location>
</feature>
<accession>A0A5B9PRS1</accession>
<evidence type="ECO:0000313" key="3">
    <source>
        <dbReference type="EMBL" id="QEG25211.1"/>
    </source>
</evidence>
<dbReference type="Proteomes" id="UP000322214">
    <property type="component" value="Chromosome"/>
</dbReference>
<reference evidence="3 4" key="1">
    <citation type="submission" date="2019-08" db="EMBL/GenBank/DDBJ databases">
        <title>Deep-cultivation of Planctomycetes and their phenomic and genomic characterization uncovers novel biology.</title>
        <authorList>
            <person name="Wiegand S."/>
            <person name="Jogler M."/>
            <person name="Boedeker C."/>
            <person name="Pinto D."/>
            <person name="Vollmers J."/>
            <person name="Rivas-Marin E."/>
            <person name="Kohn T."/>
            <person name="Peeters S.H."/>
            <person name="Heuer A."/>
            <person name="Rast P."/>
            <person name="Oberbeckmann S."/>
            <person name="Bunk B."/>
            <person name="Jeske O."/>
            <person name="Meyerdierks A."/>
            <person name="Storesund J.E."/>
            <person name="Kallscheuer N."/>
            <person name="Luecker S."/>
            <person name="Lage O.M."/>
            <person name="Pohl T."/>
            <person name="Merkel B.J."/>
            <person name="Hornburger P."/>
            <person name="Mueller R.-W."/>
            <person name="Bruemmer F."/>
            <person name="Labrenz M."/>
            <person name="Spormann A.M."/>
            <person name="Op den Camp H."/>
            <person name="Overmann J."/>
            <person name="Amann R."/>
            <person name="Jetten M.S.M."/>
            <person name="Mascher T."/>
            <person name="Medema M.H."/>
            <person name="Devos D.P."/>
            <person name="Kaster A.-K."/>
            <person name="Ovreas L."/>
            <person name="Rohde M."/>
            <person name="Galperin M.Y."/>
            <person name="Jogler C."/>
        </authorList>
    </citation>
    <scope>NUCLEOTIDE SEQUENCE [LARGE SCALE GENOMIC DNA]</scope>
    <source>
        <strain evidence="3 4">FC18</strain>
    </source>
</reference>
<dbReference type="AlphaFoldDB" id="A0A5B9PRS1"/>
<dbReference type="RefSeq" id="WP_075085828.1">
    <property type="nucleotide sequence ID" value="NZ_CP042912.1"/>
</dbReference>
<proteinExistence type="predicted"/>
<feature type="region of interest" description="Disordered" evidence="1">
    <location>
        <begin position="186"/>
        <end position="214"/>
    </location>
</feature>
<dbReference type="STRING" id="980251.GCA_001642875_03828"/>
<evidence type="ECO:0000256" key="2">
    <source>
        <dbReference type="SAM" id="SignalP"/>
    </source>
</evidence>
<feature type="compositionally biased region" description="Basic and acidic residues" evidence="1">
    <location>
        <begin position="189"/>
        <end position="203"/>
    </location>
</feature>
<keyword evidence="4" id="KW-1185">Reference proteome</keyword>
<feature type="chain" id="PRO_5022734854" evidence="2">
    <location>
        <begin position="25"/>
        <end position="229"/>
    </location>
</feature>
<sequence length="229" mass="25956" precursor="true">MTGTSIKSILAFALLVGVASQANADIWDHIDQQAVDIERTAKRLRGEVDHYRHTRYYGQLIGATARLKGQAIHVHNIAHHSHNAIALKHAVKELDRAFHDTEELFDRVEHNAAYGDGHIRGNTSHVKQMLNGVESCIHHLQDDVRRLARIQTTRTHQTYRPAPHVYSHREVYNRPVQTRPVYSGGYGYDHGRHDRGHRVGHDRGHSRHRNDGGVAFSIGGGSSRITFRF</sequence>
<name>A0A5B9PRS1_9BACT</name>
<evidence type="ECO:0000313" key="4">
    <source>
        <dbReference type="Proteomes" id="UP000322214"/>
    </source>
</evidence>